<accession>A0A6L6GCA2</accession>
<dbReference type="GO" id="GO:0050661">
    <property type="term" value="F:NADP binding"/>
    <property type="evidence" value="ECO:0007669"/>
    <property type="project" value="InterPro"/>
</dbReference>
<dbReference type="Pfam" id="PF03446">
    <property type="entry name" value="NAD_binding_2"/>
    <property type="match status" value="1"/>
</dbReference>
<dbReference type="InterPro" id="IPR036291">
    <property type="entry name" value="NAD(P)-bd_dom_sf"/>
</dbReference>
<reference evidence="6 7" key="1">
    <citation type="submission" date="2019-11" db="EMBL/GenBank/DDBJ databases">
        <authorList>
            <person name="An D."/>
        </authorList>
    </citation>
    <scope>NUCLEOTIDE SEQUENCE [LARGE SCALE GENOMIC DNA]</scope>
    <source>
        <strain evidence="6 7">YIM 103518</strain>
    </source>
</reference>
<dbReference type="Gene3D" id="1.10.1040.10">
    <property type="entry name" value="N-(1-d-carboxylethyl)-l-norvaline Dehydrogenase, domain 2"/>
    <property type="match status" value="1"/>
</dbReference>
<dbReference type="PANTHER" id="PTHR43060:SF15">
    <property type="entry name" value="3-HYDROXYISOBUTYRATE DEHYDROGENASE-LIKE 1, MITOCHONDRIAL-RELATED"/>
    <property type="match status" value="1"/>
</dbReference>
<evidence type="ECO:0000256" key="2">
    <source>
        <dbReference type="ARBA" id="ARBA00023027"/>
    </source>
</evidence>
<comment type="caution">
    <text evidence="6">The sequence shown here is derived from an EMBL/GenBank/DDBJ whole genome shotgun (WGS) entry which is preliminary data.</text>
</comment>
<dbReference type="InterPro" id="IPR013328">
    <property type="entry name" value="6PGD_dom2"/>
</dbReference>
<dbReference type="SUPFAM" id="SSF51735">
    <property type="entry name" value="NAD(P)-binding Rossmann-fold domains"/>
    <property type="match status" value="1"/>
</dbReference>
<evidence type="ECO:0000313" key="7">
    <source>
        <dbReference type="Proteomes" id="UP000473854"/>
    </source>
</evidence>
<evidence type="ECO:0000256" key="3">
    <source>
        <dbReference type="PIRSR" id="PIRSR000103-1"/>
    </source>
</evidence>
<evidence type="ECO:0000256" key="1">
    <source>
        <dbReference type="ARBA" id="ARBA00023002"/>
    </source>
</evidence>
<dbReference type="SUPFAM" id="SSF48179">
    <property type="entry name" value="6-phosphogluconate dehydrogenase C-terminal domain-like"/>
    <property type="match status" value="1"/>
</dbReference>
<sequence length="289" mass="30768">MSFNLQTKIAFLGMGLMGSRMASRLLNAGFQVAVWNRTASACDELVAQGATKLNLNEIGQYPIMLTCLADDSAVQAVIDQIADYLQPQQVIVDFSSLSVDKTKSLAKQVQAKNAIWIDSPVSGGTIGAEQGSLVIFAGGDAHVIESLAIVYDVLSQRVTRMGETGTGQATKICNQLIVAANSTLIAEAVALASLSGVDTTLLAPALAGGFADSKPFQILAPRMATHTFEPVQWKVQTLSKDLNNAVKLAEQFNLDIPVAKRALSQLKDHQTQGFSEADLATVIQHVEPK</sequence>
<evidence type="ECO:0000313" key="6">
    <source>
        <dbReference type="EMBL" id="MTD10065.1"/>
    </source>
</evidence>
<dbReference type="InterPro" id="IPR008927">
    <property type="entry name" value="6-PGluconate_DH-like_C_sf"/>
</dbReference>
<keyword evidence="1" id="KW-0560">Oxidoreductase</keyword>
<dbReference type="GO" id="GO:0051287">
    <property type="term" value="F:NAD binding"/>
    <property type="evidence" value="ECO:0007669"/>
    <property type="project" value="InterPro"/>
</dbReference>
<feature type="domain" description="6-phosphogluconate dehydrogenase NADP-binding" evidence="4">
    <location>
        <begin position="8"/>
        <end position="162"/>
    </location>
</feature>
<dbReference type="GO" id="GO:0016491">
    <property type="term" value="F:oxidoreductase activity"/>
    <property type="evidence" value="ECO:0007669"/>
    <property type="project" value="UniProtKB-KW"/>
</dbReference>
<dbReference type="PANTHER" id="PTHR43060">
    <property type="entry name" value="3-HYDROXYISOBUTYRATE DEHYDROGENASE-LIKE 1, MITOCHONDRIAL-RELATED"/>
    <property type="match status" value="1"/>
</dbReference>
<dbReference type="Gene3D" id="3.40.50.720">
    <property type="entry name" value="NAD(P)-binding Rossmann-like Domain"/>
    <property type="match status" value="1"/>
</dbReference>
<evidence type="ECO:0000259" key="4">
    <source>
        <dbReference type="Pfam" id="PF03446"/>
    </source>
</evidence>
<protein>
    <submittedName>
        <fullName evidence="6">NAD-binding protein</fullName>
    </submittedName>
</protein>
<gene>
    <name evidence="6" type="ORF">GIX10_01150</name>
</gene>
<dbReference type="RefSeq" id="WP_154771731.1">
    <property type="nucleotide sequence ID" value="NZ_JAXHPG010000003.1"/>
</dbReference>
<dbReference type="AlphaFoldDB" id="A0A6L6GCA2"/>
<dbReference type="EMBL" id="WLYL01000002">
    <property type="protein sequence ID" value="MTD10065.1"/>
    <property type="molecule type" value="Genomic_DNA"/>
</dbReference>
<name>A0A6L6GCA2_9GAMM</name>
<feature type="active site" evidence="3">
    <location>
        <position position="171"/>
    </location>
</feature>
<dbReference type="InterPro" id="IPR006115">
    <property type="entry name" value="6PGDH_NADP-bd"/>
</dbReference>
<keyword evidence="2" id="KW-0520">NAD</keyword>
<dbReference type="InterPro" id="IPR015815">
    <property type="entry name" value="HIBADH-related"/>
</dbReference>
<feature type="domain" description="3-hydroxyisobutyrate dehydrogenase-like NAD-binding" evidence="5">
    <location>
        <begin position="165"/>
        <end position="285"/>
    </location>
</feature>
<organism evidence="6 7">
    <name type="scientific">Acinetobacter faecalis</name>
    <dbReference type="NCBI Taxonomy" id="2665161"/>
    <lineage>
        <taxon>Bacteria</taxon>
        <taxon>Pseudomonadati</taxon>
        <taxon>Pseudomonadota</taxon>
        <taxon>Gammaproteobacteria</taxon>
        <taxon>Moraxellales</taxon>
        <taxon>Moraxellaceae</taxon>
        <taxon>Acinetobacter</taxon>
    </lineage>
</organism>
<dbReference type="Pfam" id="PF14833">
    <property type="entry name" value="NAD_binding_11"/>
    <property type="match status" value="1"/>
</dbReference>
<dbReference type="InterPro" id="IPR029154">
    <property type="entry name" value="HIBADH-like_NADP-bd"/>
</dbReference>
<proteinExistence type="predicted"/>
<evidence type="ECO:0000259" key="5">
    <source>
        <dbReference type="Pfam" id="PF14833"/>
    </source>
</evidence>
<dbReference type="Proteomes" id="UP000473854">
    <property type="component" value="Unassembled WGS sequence"/>
</dbReference>
<dbReference type="PIRSF" id="PIRSF000103">
    <property type="entry name" value="HIBADH"/>
    <property type="match status" value="1"/>
</dbReference>